<dbReference type="AlphaFoldDB" id="A0A0N4YYS0"/>
<accession>A0A0N4YYS0</accession>
<reference evidence="1 2" key="2">
    <citation type="submission" date="2018-11" db="EMBL/GenBank/DDBJ databases">
        <authorList>
            <consortium name="Pathogen Informatics"/>
        </authorList>
    </citation>
    <scope>NUCLEOTIDE SEQUENCE [LARGE SCALE GENOMIC DNA]</scope>
</reference>
<protein>
    <submittedName>
        <fullName evidence="3">Reverse transcriptase domain-containing protein</fullName>
    </submittedName>
</protein>
<dbReference type="Proteomes" id="UP000271162">
    <property type="component" value="Unassembled WGS sequence"/>
</dbReference>
<keyword evidence="2" id="KW-1185">Reference proteome</keyword>
<dbReference type="OMA" id="RGCENIG"/>
<dbReference type="EMBL" id="UYSL01027957">
    <property type="protein sequence ID" value="VDL87207.1"/>
    <property type="molecule type" value="Genomic_DNA"/>
</dbReference>
<evidence type="ECO:0000313" key="2">
    <source>
        <dbReference type="Proteomes" id="UP000271162"/>
    </source>
</evidence>
<dbReference type="WBParaSite" id="NBR_0002239201-mRNA-1">
    <property type="protein sequence ID" value="NBR_0002239201-mRNA-1"/>
    <property type="gene ID" value="NBR_0002239201"/>
</dbReference>
<name>A0A0N4YYS0_NIPBR</name>
<evidence type="ECO:0000313" key="1">
    <source>
        <dbReference type="EMBL" id="VDL87207.1"/>
    </source>
</evidence>
<sequence>MLADFDRGCENIGLQLKLTKTLIMRNGYVSDAPFLLNGTNISECSNYVCLGREVNMTNNLSSELRR</sequence>
<gene>
    <name evidence="1" type="ORF">NBR_LOCUS22393</name>
</gene>
<evidence type="ECO:0000313" key="3">
    <source>
        <dbReference type="WBParaSite" id="NBR_0002239201-mRNA-1"/>
    </source>
</evidence>
<reference evidence="3" key="1">
    <citation type="submission" date="2017-02" db="UniProtKB">
        <authorList>
            <consortium name="WormBaseParasite"/>
        </authorList>
    </citation>
    <scope>IDENTIFICATION</scope>
</reference>
<proteinExistence type="predicted"/>
<organism evidence="3">
    <name type="scientific">Nippostrongylus brasiliensis</name>
    <name type="common">Rat hookworm</name>
    <dbReference type="NCBI Taxonomy" id="27835"/>
    <lineage>
        <taxon>Eukaryota</taxon>
        <taxon>Metazoa</taxon>
        <taxon>Ecdysozoa</taxon>
        <taxon>Nematoda</taxon>
        <taxon>Chromadorea</taxon>
        <taxon>Rhabditida</taxon>
        <taxon>Rhabditina</taxon>
        <taxon>Rhabditomorpha</taxon>
        <taxon>Strongyloidea</taxon>
        <taxon>Heligmosomidae</taxon>
        <taxon>Nippostrongylus</taxon>
    </lineage>
</organism>